<dbReference type="Pfam" id="PF20720">
    <property type="entry name" value="nSTAND3"/>
    <property type="match status" value="1"/>
</dbReference>
<keyword evidence="4" id="KW-0378">Hydrolase</keyword>
<dbReference type="InterPro" id="IPR007560">
    <property type="entry name" value="Restrct_endonuc_IV_Mrr"/>
</dbReference>
<dbReference type="SUPFAM" id="SSF52540">
    <property type="entry name" value="P-loop containing nucleoside triphosphate hydrolases"/>
    <property type="match status" value="1"/>
</dbReference>
<keyword evidence="4" id="KW-0255">Endonuclease</keyword>
<dbReference type="InterPro" id="IPR027417">
    <property type="entry name" value="P-loop_NTPase"/>
</dbReference>
<reference evidence="4 5" key="1">
    <citation type="submission" date="2018-02" db="EMBL/GenBank/DDBJ databases">
        <title>Genomic Encyclopedia of Archaeal and Bacterial Type Strains, Phase II (KMG-II): from individual species to whole genera.</title>
        <authorList>
            <person name="Goeker M."/>
        </authorList>
    </citation>
    <scope>NUCLEOTIDE SEQUENCE [LARGE SCALE GENOMIC DNA]</scope>
    <source>
        <strain evidence="4 5">DSM 21165</strain>
    </source>
</reference>
<dbReference type="Gene3D" id="3.40.50.300">
    <property type="entry name" value="P-loop containing nucleotide triphosphate hydrolases"/>
    <property type="match status" value="1"/>
</dbReference>
<evidence type="ECO:0000256" key="1">
    <source>
        <dbReference type="SAM" id="MobiDB-lite"/>
    </source>
</evidence>
<dbReference type="InterPro" id="IPR049050">
    <property type="entry name" value="nSTAND3"/>
</dbReference>
<comment type="caution">
    <text evidence="4">The sequence shown here is derived from an EMBL/GenBank/DDBJ whole genome shotgun (WGS) entry which is preliminary data.</text>
</comment>
<dbReference type="Proteomes" id="UP000251545">
    <property type="component" value="Unassembled WGS sequence"/>
</dbReference>
<evidence type="ECO:0000259" key="2">
    <source>
        <dbReference type="Pfam" id="PF04471"/>
    </source>
</evidence>
<dbReference type="RefSeq" id="WP_105474248.1">
    <property type="nucleotide sequence ID" value="NZ_PVEO01000007.1"/>
</dbReference>
<evidence type="ECO:0000259" key="3">
    <source>
        <dbReference type="Pfam" id="PF20720"/>
    </source>
</evidence>
<dbReference type="GO" id="GO:0003677">
    <property type="term" value="F:DNA binding"/>
    <property type="evidence" value="ECO:0007669"/>
    <property type="project" value="InterPro"/>
</dbReference>
<feature type="region of interest" description="Disordered" evidence="1">
    <location>
        <begin position="769"/>
        <end position="796"/>
    </location>
</feature>
<organism evidence="4 5">
    <name type="scientific">Jejuia pallidilutea</name>
    <dbReference type="NCBI Taxonomy" id="504487"/>
    <lineage>
        <taxon>Bacteria</taxon>
        <taxon>Pseudomonadati</taxon>
        <taxon>Bacteroidota</taxon>
        <taxon>Flavobacteriia</taxon>
        <taxon>Flavobacteriales</taxon>
        <taxon>Flavobacteriaceae</taxon>
        <taxon>Jejuia</taxon>
    </lineage>
</organism>
<proteinExistence type="predicted"/>
<feature type="domain" description="Restriction endonuclease type IV Mrr" evidence="2">
    <location>
        <begin position="8"/>
        <end position="63"/>
    </location>
</feature>
<dbReference type="GO" id="GO:0004519">
    <property type="term" value="F:endonuclease activity"/>
    <property type="evidence" value="ECO:0007669"/>
    <property type="project" value="UniProtKB-KW"/>
</dbReference>
<evidence type="ECO:0000313" key="5">
    <source>
        <dbReference type="Proteomes" id="UP000251545"/>
    </source>
</evidence>
<dbReference type="Pfam" id="PF04471">
    <property type="entry name" value="Mrr_cat"/>
    <property type="match status" value="1"/>
</dbReference>
<name>A0A362WYW5_9FLAO</name>
<accession>A0A362WYW5</accession>
<feature type="compositionally biased region" description="Basic and acidic residues" evidence="1">
    <location>
        <begin position="786"/>
        <end position="796"/>
    </location>
</feature>
<evidence type="ECO:0000313" key="4">
    <source>
        <dbReference type="EMBL" id="PQV47406.1"/>
    </source>
</evidence>
<protein>
    <submittedName>
        <fullName evidence="4">Restriction endonuclease</fullName>
    </submittedName>
</protein>
<feature type="compositionally biased region" description="Low complexity" evidence="1">
    <location>
        <begin position="776"/>
        <end position="785"/>
    </location>
</feature>
<sequence length="796" mass="93874">MSNYNFKTLNDKEFENLTRDLLSAEMEIEFQSFKSGRDKGIDLRYSTTRDNKIVVQIKHYANSTFAQLKHTLSNTELPKIKKLKPERYIVATSLELSPQETEEIKEILSPFVLSLNDIYWNQRINALLSKFQDIERNHFKLWFSSSSILTNILNNSSYLKSAYLETELENKISHYVKTDFHDKATEILKTQKVLLITGAPGVGKTTLAQMIILDFINNGYEHLVIEDKINEAENLLSPDENKKQIIYFDDFLGSNIYEILNPRNNENSLIRFISRVRANPNKLLVLTTRTTILNQALSAYEKLRYRKLHEESKFEIYLDEYSRYHKAEILYNHIYFGNLNDEYRSFIFKDENYFKIIKHDNYNPRLIEYFTNEIHLNEITPENYLNFILENLDNPDEIWRNSYENQIDSEDRFLLNSLFTLRGEATLNSLEQAFNVRIENEAENFGHVVKNDSFNKSIKNLEGSYLKTSYDGKNETVIISFVNPSISDFLINYLKQSNFEKLRLIKGMVFIEQIVNVFDPSFKDYLNFNKTEGKKYYKAILDNENKIKELTSTKRFELEFLKTLLSLFYGIVEEKVIIRLFKKLDLENINGTSIDSFIYVLERISHIYELKEIIIANWNTLILDLYYWADDESRYNSIVSLFEDYSQSYDEFINDSDNNQTVSELLINYLTEIIDQTIIDSVTDYDFEPKTEYTQVGWQEYIEETHGFELRDDIDGIIEDELIKYQDMIFLSDGPFITSSDLNIDTSDLVSRMEEGYLEYQISSAENYYDERPRGNSSYSSNSYNETDRINDLFSE</sequence>
<keyword evidence="4" id="KW-0540">Nuclease</keyword>
<dbReference type="AlphaFoldDB" id="A0A362WYW5"/>
<gene>
    <name evidence="4" type="ORF">CLV33_107194</name>
</gene>
<dbReference type="GO" id="GO:0009307">
    <property type="term" value="P:DNA restriction-modification system"/>
    <property type="evidence" value="ECO:0007669"/>
    <property type="project" value="InterPro"/>
</dbReference>
<feature type="domain" description="Novel STAND NTPase 3" evidence="3">
    <location>
        <begin position="175"/>
        <end position="336"/>
    </location>
</feature>
<dbReference type="EMBL" id="PVEO01000007">
    <property type="protein sequence ID" value="PQV47406.1"/>
    <property type="molecule type" value="Genomic_DNA"/>
</dbReference>